<protein>
    <submittedName>
        <fullName evidence="2">Uncharacterized protein</fullName>
    </submittedName>
</protein>
<proteinExistence type="predicted"/>
<reference evidence="2" key="1">
    <citation type="submission" date="2018-08" db="EMBL/GenBank/DDBJ databases">
        <authorList>
            <person name="Jin W."/>
            <person name="Wang H."/>
            <person name="Yang Y."/>
            <person name="Li M."/>
            <person name="Liu J."/>
        </authorList>
    </citation>
    <scope>NUCLEOTIDE SEQUENCE</scope>
    <source>
        <strain evidence="2">AESS21</strain>
    </source>
</reference>
<sequence>MHNRISISSASATNSGDKSAYAPDFADLPVEIRDAVDAALRECFEKTYCPDELLGNKLTQVRGPLDSLPKRHGLLLEKAIAHAFAEAGDRYEVQTQVALTVSKEAMSLVECNQLDKLDDLNLPIDGPHGKSVVIDIVIFDHKARDLHVVSVKRGGGAQGGRKARDARDDLTAAGLMLKNIMLRKGLPVLSVKKVLVDWYGRSGIVARKKVSRETVDEYFGLPIARQVEAMSAYLESSIAARMAPRLLAAIGNTCAPLETDRQVEKITSCPEDRVETSTEVASARPSLAECLSVLPLRRQGRQMLASEPRPVTSRPTGLDKRDTRENVVTQKRA</sequence>
<feature type="region of interest" description="Disordered" evidence="1">
    <location>
        <begin position="301"/>
        <end position="333"/>
    </location>
</feature>
<dbReference type="RefSeq" id="WP_213215000.1">
    <property type="nucleotide sequence ID" value="NZ_QTKU01000001.1"/>
</dbReference>
<reference evidence="2" key="2">
    <citation type="journal article" date="2021" name="Microorganisms">
        <title>Bacterial Dimethylsulfoniopropionate Biosynthesis in the East China Sea.</title>
        <authorList>
            <person name="Liu J."/>
            <person name="Zhang Y."/>
            <person name="Liu J."/>
            <person name="Zhong H."/>
            <person name="Williams B.T."/>
            <person name="Zheng Y."/>
            <person name="Curson A.R.J."/>
            <person name="Sun C."/>
            <person name="Sun H."/>
            <person name="Song D."/>
            <person name="Wagner Mackenzie B."/>
            <person name="Bermejo Martinez A."/>
            <person name="Todd J.D."/>
            <person name="Zhang X.H."/>
        </authorList>
    </citation>
    <scope>NUCLEOTIDE SEQUENCE</scope>
    <source>
        <strain evidence="2">AESS21</strain>
    </source>
</reference>
<organism evidence="2 3">
    <name type="scientific">Roseibium polysiphoniae</name>
    <dbReference type="NCBI Taxonomy" id="2571221"/>
    <lineage>
        <taxon>Bacteria</taxon>
        <taxon>Pseudomonadati</taxon>
        <taxon>Pseudomonadota</taxon>
        <taxon>Alphaproteobacteria</taxon>
        <taxon>Hyphomicrobiales</taxon>
        <taxon>Stappiaceae</taxon>
        <taxon>Roseibium</taxon>
    </lineage>
</organism>
<dbReference type="Proteomes" id="UP000705379">
    <property type="component" value="Unassembled WGS sequence"/>
</dbReference>
<dbReference type="EMBL" id="QTKU01000001">
    <property type="protein sequence ID" value="MBS8259351.1"/>
    <property type="molecule type" value="Genomic_DNA"/>
</dbReference>
<evidence type="ECO:0000256" key="1">
    <source>
        <dbReference type="SAM" id="MobiDB-lite"/>
    </source>
</evidence>
<accession>A0A944CC02</accession>
<comment type="caution">
    <text evidence="2">The sequence shown here is derived from an EMBL/GenBank/DDBJ whole genome shotgun (WGS) entry which is preliminary data.</text>
</comment>
<gene>
    <name evidence="2" type="ORF">DYI23_03870</name>
</gene>
<evidence type="ECO:0000313" key="2">
    <source>
        <dbReference type="EMBL" id="MBS8259351.1"/>
    </source>
</evidence>
<evidence type="ECO:0000313" key="3">
    <source>
        <dbReference type="Proteomes" id="UP000705379"/>
    </source>
</evidence>
<dbReference type="AlphaFoldDB" id="A0A944CC02"/>
<name>A0A944CC02_9HYPH</name>